<dbReference type="STRING" id="1798473.A3G50_01920"/>
<keyword evidence="3 6" id="KW-0067">ATP-binding</keyword>
<keyword evidence="4 6" id="KW-0133">Cell shape</keyword>
<dbReference type="PRINTS" id="PR01652">
    <property type="entry name" value="SHAPEPROTEIN"/>
</dbReference>
<dbReference type="EMBL" id="MFKM01000034">
    <property type="protein sequence ID" value="OGG42868.1"/>
    <property type="molecule type" value="Genomic_DNA"/>
</dbReference>
<dbReference type="InterPro" id="IPR004753">
    <property type="entry name" value="MreB"/>
</dbReference>
<dbReference type="InterPro" id="IPR056546">
    <property type="entry name" value="MreB_MamK-like"/>
</dbReference>
<dbReference type="InterPro" id="IPR004000">
    <property type="entry name" value="Actin"/>
</dbReference>
<evidence type="ECO:0000256" key="6">
    <source>
        <dbReference type="HAMAP-Rule" id="MF_02207"/>
    </source>
</evidence>
<evidence type="ECO:0000256" key="4">
    <source>
        <dbReference type="ARBA" id="ARBA00022960"/>
    </source>
</evidence>
<comment type="caution">
    <text evidence="7">The sequence shown here is derived from an EMBL/GenBank/DDBJ whole genome shotgun (WGS) entry which is preliminary data.</text>
</comment>
<dbReference type="Proteomes" id="UP000176633">
    <property type="component" value="Unassembled WGS sequence"/>
</dbReference>
<evidence type="ECO:0000256" key="2">
    <source>
        <dbReference type="ARBA" id="ARBA00022741"/>
    </source>
</evidence>
<dbReference type="PANTHER" id="PTHR42749:SF1">
    <property type="entry name" value="CELL SHAPE-DETERMINING PROTEIN MREB"/>
    <property type="match status" value="1"/>
</dbReference>
<dbReference type="Gene3D" id="3.30.420.40">
    <property type="match status" value="3"/>
</dbReference>
<keyword evidence="2 6" id="KW-0547">Nucleotide-binding</keyword>
<sequence>MGIFQKNIGIDMGTANTRVYLANKGIVLNEPSIVAFNNRTNRVISVGQEAKKMFSRTPIHISAIKPLANGVISDFDIAQEMVRRFLSKTTPWSLSTRIIASIPTNLTEVEQKSVEDIFKNAGASSVFLVPQPVVAALGSRLEINEPGARMIVDIGAGVTGVAILSMNGLVVSERLKIAGDQFDEDIIKFVRDEFKLMIGGPTAEEIKIGVGSAAPQTEKLEAVARGRDISSGLPKEIIVKDSQIRAAIHRSLRALQETIKKVIETAPAELVGDIYKNGIYLCGGGSLLRGIDDFFRKEIAVNIQIVDDPLTCLVRGTGLVAENFNQYKDSLFS</sequence>
<keyword evidence="1 6" id="KW-0963">Cytoplasm</keyword>
<protein>
    <recommendedName>
        <fullName evidence="6">Cell shape-determining protein MreB</fullName>
    </recommendedName>
</protein>
<reference evidence="7 8" key="1">
    <citation type="journal article" date="2016" name="Nat. Commun.">
        <title>Thousands of microbial genomes shed light on interconnected biogeochemical processes in an aquifer system.</title>
        <authorList>
            <person name="Anantharaman K."/>
            <person name="Brown C.T."/>
            <person name="Hug L.A."/>
            <person name="Sharon I."/>
            <person name="Castelle C.J."/>
            <person name="Probst A.J."/>
            <person name="Thomas B.C."/>
            <person name="Singh A."/>
            <person name="Wilkins M.J."/>
            <person name="Karaoz U."/>
            <person name="Brodie E.L."/>
            <person name="Williams K.H."/>
            <person name="Hubbard S.S."/>
            <person name="Banfield J.F."/>
        </authorList>
    </citation>
    <scope>NUCLEOTIDE SEQUENCE [LARGE SCALE GENOMIC DNA]</scope>
</reference>
<comment type="subcellular location">
    <subcellularLocation>
        <location evidence="6">Cytoplasm</location>
    </subcellularLocation>
    <text evidence="6">Membrane-associated.</text>
</comment>
<comment type="function">
    <text evidence="6">Forms membrane-associated dynamic filaments that are essential for cell shape determination. Acts by regulating cell wall synthesis and cell elongation, and thus cell shape. A feedback loop between cell geometry and MreB localization may maintain elongated cell shape by targeting cell wall growth to regions of negative cell wall curvature.</text>
</comment>
<dbReference type="InterPro" id="IPR043129">
    <property type="entry name" value="ATPase_NBD"/>
</dbReference>
<evidence type="ECO:0000313" key="7">
    <source>
        <dbReference type="EMBL" id="OGG42868.1"/>
    </source>
</evidence>
<evidence type="ECO:0000256" key="1">
    <source>
        <dbReference type="ARBA" id="ARBA00022490"/>
    </source>
</evidence>
<feature type="binding site" evidence="6">
    <location>
        <begin position="204"/>
        <end position="207"/>
    </location>
    <ligand>
        <name>ATP</name>
        <dbReference type="ChEBI" id="CHEBI:30616"/>
    </ligand>
</feature>
<comment type="subunit">
    <text evidence="6">Forms polymers.</text>
</comment>
<dbReference type="CDD" id="cd10225">
    <property type="entry name" value="ASKHA_NBD_MreB-like"/>
    <property type="match status" value="1"/>
</dbReference>
<comment type="similarity">
    <text evidence="5 6">Belongs to the FtsA/MreB family.</text>
</comment>
<comment type="caution">
    <text evidence="6">Lacks conserved residue(s) required for the propagation of feature annotation.</text>
</comment>
<dbReference type="AlphaFoldDB" id="A0A1F6C1C0"/>
<dbReference type="GO" id="GO:0008360">
    <property type="term" value="P:regulation of cell shape"/>
    <property type="evidence" value="ECO:0007669"/>
    <property type="project" value="UniProtKB-UniRule"/>
</dbReference>
<dbReference type="GO" id="GO:0000902">
    <property type="term" value="P:cell morphogenesis"/>
    <property type="evidence" value="ECO:0007669"/>
    <property type="project" value="InterPro"/>
</dbReference>
<feature type="binding site" evidence="6">
    <location>
        <begin position="14"/>
        <end position="16"/>
    </location>
    <ligand>
        <name>ATP</name>
        <dbReference type="ChEBI" id="CHEBI:30616"/>
    </ligand>
</feature>
<dbReference type="SUPFAM" id="SSF53067">
    <property type="entry name" value="Actin-like ATPase domain"/>
    <property type="match status" value="2"/>
</dbReference>
<dbReference type="NCBIfam" id="NF010539">
    <property type="entry name" value="PRK13927.1"/>
    <property type="match status" value="1"/>
</dbReference>
<dbReference type="HAMAP" id="MF_02207">
    <property type="entry name" value="MreB"/>
    <property type="match status" value="1"/>
</dbReference>
<gene>
    <name evidence="6" type="primary">mreB</name>
    <name evidence="7" type="ORF">A3G50_01920</name>
</gene>
<feature type="binding site" evidence="6">
    <location>
        <begin position="284"/>
        <end position="287"/>
    </location>
    <ligand>
        <name>ATP</name>
        <dbReference type="ChEBI" id="CHEBI:30616"/>
    </ligand>
</feature>
<accession>A0A1F6C1C0</accession>
<organism evidence="7 8">
    <name type="scientific">Candidatus Jorgensenbacteria bacterium RIFCSPLOWO2_12_FULL_42_11</name>
    <dbReference type="NCBI Taxonomy" id="1798473"/>
    <lineage>
        <taxon>Bacteria</taxon>
        <taxon>Candidatus Joergenseniibacteriota</taxon>
    </lineage>
</organism>
<dbReference type="SMART" id="SM00268">
    <property type="entry name" value="ACTIN"/>
    <property type="match status" value="1"/>
</dbReference>
<dbReference type="PANTHER" id="PTHR42749">
    <property type="entry name" value="CELL SHAPE-DETERMINING PROTEIN MREB"/>
    <property type="match status" value="1"/>
</dbReference>
<dbReference type="GO" id="GO:0005524">
    <property type="term" value="F:ATP binding"/>
    <property type="evidence" value="ECO:0007669"/>
    <property type="project" value="UniProtKB-KW"/>
</dbReference>
<evidence type="ECO:0000256" key="5">
    <source>
        <dbReference type="ARBA" id="ARBA00023458"/>
    </source>
</evidence>
<name>A0A1F6C1C0_9BACT</name>
<evidence type="ECO:0000256" key="3">
    <source>
        <dbReference type="ARBA" id="ARBA00022840"/>
    </source>
</evidence>
<evidence type="ECO:0000313" key="8">
    <source>
        <dbReference type="Proteomes" id="UP000176633"/>
    </source>
</evidence>
<proteinExistence type="inferred from homology"/>
<dbReference type="Pfam" id="PF06723">
    <property type="entry name" value="MreB_Mbl"/>
    <property type="match status" value="1"/>
</dbReference>
<dbReference type="GO" id="GO:0005737">
    <property type="term" value="C:cytoplasm"/>
    <property type="evidence" value="ECO:0007669"/>
    <property type="project" value="UniProtKB-SubCell"/>
</dbReference>